<organism evidence="1 2">
    <name type="scientific">Neofusicoccum parvum</name>
    <dbReference type="NCBI Taxonomy" id="310453"/>
    <lineage>
        <taxon>Eukaryota</taxon>
        <taxon>Fungi</taxon>
        <taxon>Dikarya</taxon>
        <taxon>Ascomycota</taxon>
        <taxon>Pezizomycotina</taxon>
        <taxon>Dothideomycetes</taxon>
        <taxon>Dothideomycetes incertae sedis</taxon>
        <taxon>Botryosphaeriales</taxon>
        <taxon>Botryosphaeriaceae</taxon>
        <taxon>Neofusicoccum</taxon>
    </lineage>
</organism>
<gene>
    <name evidence="1" type="primary">g9877</name>
    <name evidence="1" type="ORF">NpPPO83_00009877</name>
</gene>
<accession>A0ACB5S489</accession>
<sequence>MTPPTRILDSHIHLWPHTSTNPAGHAWMAPGGPLTKQHSLRDYSAAAPSPALRGAVYVETDRTLAGDRASPIAARAAQPLAELRWLRRLVAGAPAHGEAFAPGDGDVLWGLVPWAPVDVAPGVLKEYLGAAEEAAGPEAWGRVRGWRFLVQGIRDEEAFGGVVGGEEWVGCLRECGRRGWCFDVGVDSRGVGVWQVERVVEAVERVNREGEVGVGEEVRFVLSEFASPVLVSFYLCGGWFGAFGRYG</sequence>
<proteinExistence type="predicted"/>
<protein>
    <submittedName>
        <fullName evidence="1">Amidohydrolase</fullName>
    </submittedName>
</protein>
<keyword evidence="2" id="KW-1185">Reference proteome</keyword>
<evidence type="ECO:0000313" key="2">
    <source>
        <dbReference type="Proteomes" id="UP001165186"/>
    </source>
</evidence>
<name>A0ACB5S489_9PEZI</name>
<evidence type="ECO:0000313" key="1">
    <source>
        <dbReference type="EMBL" id="GME27618.1"/>
    </source>
</evidence>
<reference evidence="1" key="1">
    <citation type="submission" date="2024-09" db="EMBL/GenBank/DDBJ databases">
        <title>Draft Genome Sequences of Neofusicoccum parvum.</title>
        <authorList>
            <person name="Ashida A."/>
            <person name="Camagna M."/>
            <person name="Tanaka A."/>
            <person name="Takemoto D."/>
        </authorList>
    </citation>
    <scope>NUCLEOTIDE SEQUENCE</scope>
    <source>
        <strain evidence="1">PPO83</strain>
    </source>
</reference>
<dbReference type="Proteomes" id="UP001165186">
    <property type="component" value="Unassembled WGS sequence"/>
</dbReference>
<comment type="caution">
    <text evidence="1">The sequence shown here is derived from an EMBL/GenBank/DDBJ whole genome shotgun (WGS) entry which is preliminary data.</text>
</comment>
<dbReference type="EMBL" id="BSXG01000039">
    <property type="protein sequence ID" value="GME27618.1"/>
    <property type="molecule type" value="Genomic_DNA"/>
</dbReference>